<gene>
    <name evidence="1" type="ORF">METZ01_LOCUS108079</name>
</gene>
<dbReference type="AlphaFoldDB" id="A0A381WRW1"/>
<protein>
    <submittedName>
        <fullName evidence="1">Uncharacterized protein</fullName>
    </submittedName>
</protein>
<sequence>MGIFDSLAGSLNDGLKTVTNEFLPAGLKSVEGKIRKVQKLAENVTSSKGFAKAGRAVHLPPGASGPIKASATANFPKSQEQDWRVRLSIPDVEPFKTESELLGPLRDTNNSLVFPFTPSVIVSHSASYNALQPTHTNYPYQIYQSSQVDQLVITGDFFVQNGIEAQYWVAALHYLRSCTKMFYGGEGTNQGAPPPVVKLNGYGDYVFNDVPVVIQQFTVDMPQEVDYISTSIGEYEGGIMGPMIPKETPIVRNPNSFKGNDFSGAFVTPQDPRNTKVSWAPAQSLFSVTVQPIYSRTAVESFSLEKFVNGGYVGNNTGGFI</sequence>
<accession>A0A381WRW1</accession>
<name>A0A381WRW1_9ZZZZ</name>
<proteinExistence type="predicted"/>
<organism evidence="1">
    <name type="scientific">marine metagenome</name>
    <dbReference type="NCBI Taxonomy" id="408172"/>
    <lineage>
        <taxon>unclassified sequences</taxon>
        <taxon>metagenomes</taxon>
        <taxon>ecological metagenomes</taxon>
    </lineage>
</organism>
<dbReference type="EMBL" id="UINC01012675">
    <property type="protein sequence ID" value="SVA55225.1"/>
    <property type="molecule type" value="Genomic_DNA"/>
</dbReference>
<reference evidence="1" key="1">
    <citation type="submission" date="2018-05" db="EMBL/GenBank/DDBJ databases">
        <authorList>
            <person name="Lanie J.A."/>
            <person name="Ng W.-L."/>
            <person name="Kazmierczak K.M."/>
            <person name="Andrzejewski T.M."/>
            <person name="Davidsen T.M."/>
            <person name="Wayne K.J."/>
            <person name="Tettelin H."/>
            <person name="Glass J.I."/>
            <person name="Rusch D."/>
            <person name="Podicherti R."/>
            <person name="Tsui H.-C.T."/>
            <person name="Winkler M.E."/>
        </authorList>
    </citation>
    <scope>NUCLEOTIDE SEQUENCE</scope>
</reference>
<evidence type="ECO:0000313" key="1">
    <source>
        <dbReference type="EMBL" id="SVA55225.1"/>
    </source>
</evidence>